<dbReference type="Proteomes" id="UP000675920">
    <property type="component" value="Unplaced"/>
</dbReference>
<evidence type="ECO:0000313" key="1">
    <source>
        <dbReference type="Proteomes" id="UP000675920"/>
    </source>
</evidence>
<sequence>MRVSDDLLSYYERELVYLHDRGAEFARRYPRVAGRLGLGGAESPDPHTERLIEAQAFLAARVHRDLDREFPQIAAALLDNLCPTLAQPVPAMSVAAFALDPSQGKITAGLPVPRHTVLVAHGAGGEACRLRTAWDSLLWPVQIAETRLVDGRELRLRLRCDAGNDLAELELDRLRLHLHGDWTQTMPLYDLLASGVAGISLHTADGVQRLAARHWRELGFGADETVLPVPPHADPAYALLQEYFAFARKFHFFEIDGLRGRLGAGTECEIGLHLRPGVALPARIDPAVLRTGCVPVVNLFPRTSEPMRTDARRHDYLLCGDRERPEVEVHSIVAVHLNEPDAARDVVLPPFAALDADAAEAGLYWSARREPAGAPEARGSEMWLSFVDARHGLANPGHAVLHADLLCSSPRLAEQLPPGARLQAEGLSSALHANNLYLPSAQRPAPLAAQAMWQLVSLLRLNHGSLFDGDDDGERLRALLRLFGDGSAHDLAQVRGLRRLCARPGIAHVGHDAWRGHRRGTDIEIEFDEEAFVGGSPLLLSAVLARFFGLYTTINSFARLTVRRRDEVWQQWPPISGRQALL</sequence>
<dbReference type="AlphaFoldDB" id="A0A8B6X4C8"/>
<proteinExistence type="predicted"/>
<dbReference type="PANTHER" id="PTHR35370">
    <property type="entry name" value="CYTOPLASMIC PROTEIN-RELATED-RELATED"/>
    <property type="match status" value="1"/>
</dbReference>
<dbReference type="OrthoDB" id="9763676at2"/>
<accession>A0A8B6X4C8</accession>
<reference evidence="2" key="1">
    <citation type="journal article" date="2006" name="Proc. Natl. Acad. Sci. U.S.A.">
        <title>Identification of a conserved bacterial protein secretion system in Vibrio cholerae using the Dictyostelium host model system.</title>
        <authorList>
            <person name="Pukatzki S."/>
            <person name="Ma A.T."/>
            <person name="Sturtevant D."/>
            <person name="Krastins B."/>
            <person name="Sarracino D."/>
            <person name="Nelson W.C."/>
            <person name="Heidelberg J.F."/>
            <person name="Mekalanos J.J."/>
        </authorList>
    </citation>
    <scope>NUCLEOTIDE SEQUENCE</scope>
</reference>
<reference evidence="2" key="3">
    <citation type="journal article" date="2007" name="Microbiology">
        <title>In vivo expression technology identifies a type VI secretion system locus in Burkholderia pseudomallei that is induced upon invasion of macrophages.</title>
        <authorList>
            <person name="Shalom G."/>
            <person name="Shaw J.G."/>
            <person name="Thomas M.S."/>
        </authorList>
    </citation>
    <scope>NUCLEOTIDE SEQUENCE</scope>
</reference>
<dbReference type="InterPro" id="IPR010272">
    <property type="entry name" value="T6SS_TssF"/>
</dbReference>
<reference evidence="2" key="4">
    <citation type="submission" date="2025-08" db="UniProtKB">
        <authorList>
            <consortium name="RefSeq"/>
        </authorList>
    </citation>
    <scope>IDENTIFICATION</scope>
</reference>
<evidence type="ECO:0000313" key="2">
    <source>
        <dbReference type="RefSeq" id="WP_028311599.1"/>
    </source>
</evidence>
<dbReference type="PIRSF" id="PIRSF028304">
    <property type="entry name" value="UCP028304"/>
    <property type="match status" value="1"/>
</dbReference>
<keyword evidence="1" id="KW-1185">Reference proteome</keyword>
<dbReference type="Pfam" id="PF05947">
    <property type="entry name" value="T6SS_TssF"/>
    <property type="match status" value="1"/>
</dbReference>
<organism evidence="1 2">
    <name type="scientific">Derxia gummosa DSM 723</name>
    <dbReference type="NCBI Taxonomy" id="1121388"/>
    <lineage>
        <taxon>Bacteria</taxon>
        <taxon>Pseudomonadati</taxon>
        <taxon>Pseudomonadota</taxon>
        <taxon>Betaproteobacteria</taxon>
        <taxon>Burkholderiales</taxon>
        <taxon>Alcaligenaceae</taxon>
        <taxon>Derxia</taxon>
    </lineage>
</organism>
<dbReference type="PANTHER" id="PTHR35370:SF1">
    <property type="entry name" value="TYPE VI SECRETION SYSTEM COMPONENT TSSF1"/>
    <property type="match status" value="1"/>
</dbReference>
<protein>
    <submittedName>
        <fullName evidence="2">Type VI secretion system baseplate subunit TssF</fullName>
    </submittedName>
</protein>
<dbReference type="RefSeq" id="WP_028311599.1">
    <property type="nucleotide sequence ID" value="NZ_AXWS01000013.1"/>
</dbReference>
<dbReference type="NCBIfam" id="TIGR03359">
    <property type="entry name" value="VI_chp_6"/>
    <property type="match status" value="1"/>
</dbReference>
<reference evidence="2" key="2">
    <citation type="journal article" date="2006" name="Science">
        <title>A virulence locus of Pseudomonas aeruginosa encodes a protein secretion apparatus.</title>
        <authorList>
            <person name="Mougous J.D."/>
            <person name="Cuff M.E."/>
            <person name="Raunser S."/>
            <person name="Shen A."/>
            <person name="Zhou M."/>
            <person name="Gifford C.A."/>
            <person name="Goodman A.L."/>
            <person name="Joachimiak G."/>
            <person name="Ordonez C.L."/>
            <person name="Lory S."/>
            <person name="Walz T."/>
            <person name="Joachimiak A."/>
            <person name="Mekalanos J.J."/>
        </authorList>
    </citation>
    <scope>NUCLEOTIDE SEQUENCE</scope>
</reference>
<name>A0A8B6X4C8_9BURK</name>
<gene>
    <name evidence="2" type="primary">tssF</name>
</gene>